<evidence type="ECO:0000313" key="2">
    <source>
        <dbReference type="EMBL" id="MUI60115.1"/>
    </source>
</evidence>
<name>A0A6A9JXY0_PSEAI</name>
<sequence length="14" mass="1635">MRTKATIQDRTQEG</sequence>
<evidence type="ECO:0000259" key="1">
    <source>
        <dbReference type="Pfam" id="PF11416"/>
    </source>
</evidence>
<gene>
    <name evidence="2" type="ORF">GNQ20_20100</name>
</gene>
<comment type="caution">
    <text evidence="2">The sequence shown here is derived from an EMBL/GenBank/DDBJ whole genome shotgun (WGS) entry which is preliminary data.</text>
</comment>
<dbReference type="InterPro" id="IPR021538">
    <property type="entry name" value="Syntaxin-5_N"/>
</dbReference>
<accession>A0A6A9JXY0</accession>
<protein>
    <recommendedName>
        <fullName evidence="1">Syntaxin-5 N-terminal Sly1p-binding domain-containing protein</fullName>
    </recommendedName>
</protein>
<feature type="domain" description="Syntaxin-5 N-terminal Sly1p-binding" evidence="1">
    <location>
        <begin position="5"/>
        <end position="13"/>
    </location>
</feature>
<dbReference type="Pfam" id="PF11416">
    <property type="entry name" value="Syntaxin-5_N"/>
    <property type="match status" value="1"/>
</dbReference>
<proteinExistence type="predicted"/>
<dbReference type="EMBL" id="WOAJ01000008">
    <property type="protein sequence ID" value="MUI60115.1"/>
    <property type="molecule type" value="Genomic_DNA"/>
</dbReference>
<organism evidence="2">
    <name type="scientific">Pseudomonas aeruginosa</name>
    <dbReference type="NCBI Taxonomy" id="287"/>
    <lineage>
        <taxon>Bacteria</taxon>
        <taxon>Pseudomonadati</taxon>
        <taxon>Pseudomonadota</taxon>
        <taxon>Gammaproteobacteria</taxon>
        <taxon>Pseudomonadales</taxon>
        <taxon>Pseudomonadaceae</taxon>
        <taxon>Pseudomonas</taxon>
    </lineage>
</organism>
<reference evidence="2" key="1">
    <citation type="submission" date="2019-11" db="EMBL/GenBank/DDBJ databases">
        <title>Genomes of ocular Pseudomonas aeruginosa isolates.</title>
        <authorList>
            <person name="Khan M."/>
            <person name="Rice S.A."/>
            <person name="Willcox M.D.P."/>
            <person name="Stapleton F."/>
        </authorList>
    </citation>
    <scope>NUCLEOTIDE SEQUENCE</scope>
    <source>
        <strain evidence="2">PA206</strain>
    </source>
</reference>